<dbReference type="GeneID" id="34613845"/>
<keyword evidence="3" id="KW-1185">Reference proteome</keyword>
<organism evidence="2 3">
    <name type="scientific">Penicilliopsis zonata CBS 506.65</name>
    <dbReference type="NCBI Taxonomy" id="1073090"/>
    <lineage>
        <taxon>Eukaryota</taxon>
        <taxon>Fungi</taxon>
        <taxon>Dikarya</taxon>
        <taxon>Ascomycota</taxon>
        <taxon>Pezizomycotina</taxon>
        <taxon>Eurotiomycetes</taxon>
        <taxon>Eurotiomycetidae</taxon>
        <taxon>Eurotiales</taxon>
        <taxon>Aspergillaceae</taxon>
        <taxon>Penicilliopsis</taxon>
    </lineage>
</organism>
<dbReference type="STRING" id="1073090.A0A1L9SJ91"/>
<feature type="compositionally biased region" description="Basic residues" evidence="1">
    <location>
        <begin position="73"/>
        <end position="85"/>
    </location>
</feature>
<evidence type="ECO:0000256" key="1">
    <source>
        <dbReference type="SAM" id="MobiDB-lite"/>
    </source>
</evidence>
<dbReference type="RefSeq" id="XP_022581778.1">
    <property type="nucleotide sequence ID" value="XM_022727381.1"/>
</dbReference>
<feature type="region of interest" description="Disordered" evidence="1">
    <location>
        <begin position="71"/>
        <end position="93"/>
    </location>
</feature>
<proteinExistence type="predicted"/>
<evidence type="ECO:0000313" key="3">
    <source>
        <dbReference type="Proteomes" id="UP000184188"/>
    </source>
</evidence>
<accession>A0A1L9SJ91</accession>
<reference evidence="3" key="1">
    <citation type="journal article" date="2017" name="Genome Biol.">
        <title>Comparative genomics reveals high biological diversity and specific adaptations in the industrially and medically important fungal genus Aspergillus.</title>
        <authorList>
            <person name="de Vries R.P."/>
            <person name="Riley R."/>
            <person name="Wiebenga A."/>
            <person name="Aguilar-Osorio G."/>
            <person name="Amillis S."/>
            <person name="Uchima C.A."/>
            <person name="Anderluh G."/>
            <person name="Asadollahi M."/>
            <person name="Askin M."/>
            <person name="Barry K."/>
            <person name="Battaglia E."/>
            <person name="Bayram O."/>
            <person name="Benocci T."/>
            <person name="Braus-Stromeyer S.A."/>
            <person name="Caldana C."/>
            <person name="Canovas D."/>
            <person name="Cerqueira G.C."/>
            <person name="Chen F."/>
            <person name="Chen W."/>
            <person name="Choi C."/>
            <person name="Clum A."/>
            <person name="Dos Santos R.A."/>
            <person name="Damasio A.R."/>
            <person name="Diallinas G."/>
            <person name="Emri T."/>
            <person name="Fekete E."/>
            <person name="Flipphi M."/>
            <person name="Freyberg S."/>
            <person name="Gallo A."/>
            <person name="Gournas C."/>
            <person name="Habgood R."/>
            <person name="Hainaut M."/>
            <person name="Harispe M.L."/>
            <person name="Henrissat B."/>
            <person name="Hilden K.S."/>
            <person name="Hope R."/>
            <person name="Hossain A."/>
            <person name="Karabika E."/>
            <person name="Karaffa L."/>
            <person name="Karanyi Z."/>
            <person name="Krasevec N."/>
            <person name="Kuo A."/>
            <person name="Kusch H."/>
            <person name="LaButti K."/>
            <person name="Lagendijk E.L."/>
            <person name="Lapidus A."/>
            <person name="Levasseur A."/>
            <person name="Lindquist E."/>
            <person name="Lipzen A."/>
            <person name="Logrieco A.F."/>
            <person name="MacCabe A."/>
            <person name="Maekelae M.R."/>
            <person name="Malavazi I."/>
            <person name="Melin P."/>
            <person name="Meyer V."/>
            <person name="Mielnichuk N."/>
            <person name="Miskei M."/>
            <person name="Molnar A.P."/>
            <person name="Mule G."/>
            <person name="Ngan C.Y."/>
            <person name="Orejas M."/>
            <person name="Orosz E."/>
            <person name="Ouedraogo J.P."/>
            <person name="Overkamp K.M."/>
            <person name="Park H.-S."/>
            <person name="Perrone G."/>
            <person name="Piumi F."/>
            <person name="Punt P.J."/>
            <person name="Ram A.F."/>
            <person name="Ramon A."/>
            <person name="Rauscher S."/>
            <person name="Record E."/>
            <person name="Riano-Pachon D.M."/>
            <person name="Robert V."/>
            <person name="Roehrig J."/>
            <person name="Ruller R."/>
            <person name="Salamov A."/>
            <person name="Salih N.S."/>
            <person name="Samson R.A."/>
            <person name="Sandor E."/>
            <person name="Sanguinetti M."/>
            <person name="Schuetze T."/>
            <person name="Sepcic K."/>
            <person name="Shelest E."/>
            <person name="Sherlock G."/>
            <person name="Sophianopoulou V."/>
            <person name="Squina F.M."/>
            <person name="Sun H."/>
            <person name="Susca A."/>
            <person name="Todd R.B."/>
            <person name="Tsang A."/>
            <person name="Unkles S.E."/>
            <person name="van de Wiele N."/>
            <person name="van Rossen-Uffink D."/>
            <person name="Oliveira J.V."/>
            <person name="Vesth T.C."/>
            <person name="Visser J."/>
            <person name="Yu J.-H."/>
            <person name="Zhou M."/>
            <person name="Andersen M.R."/>
            <person name="Archer D.B."/>
            <person name="Baker S.E."/>
            <person name="Benoit I."/>
            <person name="Brakhage A.A."/>
            <person name="Braus G.H."/>
            <person name="Fischer R."/>
            <person name="Frisvad J.C."/>
            <person name="Goldman G.H."/>
            <person name="Houbraken J."/>
            <person name="Oakley B."/>
            <person name="Pocsi I."/>
            <person name="Scazzocchio C."/>
            <person name="Seiboth B."/>
            <person name="vanKuyk P.A."/>
            <person name="Wortman J."/>
            <person name="Dyer P.S."/>
            <person name="Grigoriev I.V."/>
        </authorList>
    </citation>
    <scope>NUCLEOTIDE SEQUENCE [LARGE SCALE GENOMIC DNA]</scope>
    <source>
        <strain evidence="3">CBS 506.65</strain>
    </source>
</reference>
<dbReference type="Proteomes" id="UP000184188">
    <property type="component" value="Unassembled WGS sequence"/>
</dbReference>
<dbReference type="OrthoDB" id="4227073at2759"/>
<name>A0A1L9SJ91_9EURO</name>
<protein>
    <submittedName>
        <fullName evidence="2">Uncharacterized protein</fullName>
    </submittedName>
</protein>
<evidence type="ECO:0000313" key="2">
    <source>
        <dbReference type="EMBL" id="OJJ47268.1"/>
    </source>
</evidence>
<dbReference type="VEuPathDB" id="FungiDB:ASPZODRAFT_1932953"/>
<dbReference type="AlphaFoldDB" id="A0A1L9SJ91"/>
<dbReference type="EMBL" id="KV878341">
    <property type="protein sequence ID" value="OJJ47268.1"/>
    <property type="molecule type" value="Genomic_DNA"/>
</dbReference>
<sequence length="214" mass="24138">MVLDTMPLFHSRRYSWPYCGDPRVSTDPGPPKQGVRNKEQLVSHSPFSNPVLAATLFDHEDDAVSAGIDRSKTARSHHHHHHHRLWPNTGKEEKSSQVVSTITEASESPGAVLRRMIRPPLEKARSLFVLPSMGSEGGYNNMNSDKNNDNDNKVVISYWVESHTQAQAKQMAVLDLDDDMLLVPGGRWHRRCHSEQPRSWKEPSASLFTLVEEG</sequence>
<gene>
    <name evidence="2" type="ORF">ASPZODRAFT_1932953</name>
</gene>